<dbReference type="InterPro" id="IPR025284">
    <property type="entry name" value="DUF4144"/>
</dbReference>
<dbReference type="Proteomes" id="UP000316416">
    <property type="component" value="Chromosome"/>
</dbReference>
<dbReference type="Pfam" id="PF13642">
    <property type="entry name" value="DUF4144"/>
    <property type="match status" value="1"/>
</dbReference>
<evidence type="ECO:0000313" key="1">
    <source>
        <dbReference type="EMBL" id="QPG56653.1"/>
    </source>
</evidence>
<name>A0ABX6V3V3_9GAMM</name>
<accession>A0ABX6V3V3</accession>
<dbReference type="Gene3D" id="2.40.10.320">
    <property type="entry name" value="Uncharacterised protein PF13642 yp_926445, N-terminal domain"/>
    <property type="match status" value="1"/>
</dbReference>
<keyword evidence="2" id="KW-1185">Reference proteome</keyword>
<proteinExistence type="predicted"/>
<reference evidence="1" key="1">
    <citation type="submission" date="2021-07" db="EMBL/GenBank/DDBJ databases">
        <title>Shewanella sp. YLB-07 whole genome sequence.</title>
        <authorList>
            <person name="Yu L."/>
        </authorList>
    </citation>
    <scope>NUCLEOTIDE SEQUENCE</scope>
    <source>
        <strain evidence="1">YLB-08</strain>
    </source>
</reference>
<dbReference type="EMBL" id="CP045503">
    <property type="protein sequence ID" value="QPG56653.1"/>
    <property type="molecule type" value="Genomic_DNA"/>
</dbReference>
<dbReference type="RefSeq" id="WP_142872031.1">
    <property type="nucleotide sequence ID" value="NZ_CP045503.2"/>
</dbReference>
<sequence length="110" mass="12297">MTSEANSQIIWPAILIQEGQTELLYLESSNDWLEQAQGHIDASCRLLDSCGSTYLLNQQNWGLSTLNISMTELIELVRLHASTLGHCCTAKMGADTLEQVFNIMKHLEES</sequence>
<evidence type="ECO:0000313" key="2">
    <source>
        <dbReference type="Proteomes" id="UP000316416"/>
    </source>
</evidence>
<protein>
    <submittedName>
        <fullName evidence="1">DUF4144 domain-containing protein</fullName>
    </submittedName>
</protein>
<gene>
    <name evidence="1" type="ORF">FM038_003855</name>
</gene>
<organism evidence="1 2">
    <name type="scientific">Shewanella eurypsychrophilus</name>
    <dbReference type="NCBI Taxonomy" id="2593656"/>
    <lineage>
        <taxon>Bacteria</taxon>
        <taxon>Pseudomonadati</taxon>
        <taxon>Pseudomonadota</taxon>
        <taxon>Gammaproteobacteria</taxon>
        <taxon>Alteromonadales</taxon>
        <taxon>Shewanellaceae</taxon>
        <taxon>Shewanella</taxon>
    </lineage>
</organism>
<dbReference type="Gene3D" id="1.10.8.650">
    <property type="entry name" value="Uncharacterised protein PF13642 yp_926445, C-terminal domain"/>
    <property type="match status" value="1"/>
</dbReference>